<protein>
    <recommendedName>
        <fullName evidence="3">Peptidase A2 domain-containing protein</fullName>
    </recommendedName>
</protein>
<accession>A0A2N5SLU4</accession>
<evidence type="ECO:0000313" key="2">
    <source>
        <dbReference type="Proteomes" id="UP000235388"/>
    </source>
</evidence>
<evidence type="ECO:0008006" key="3">
    <source>
        <dbReference type="Google" id="ProtNLM"/>
    </source>
</evidence>
<proteinExistence type="predicted"/>
<dbReference type="Pfam" id="PF08284">
    <property type="entry name" value="RVP_2"/>
    <property type="match status" value="1"/>
</dbReference>
<dbReference type="CDD" id="cd00303">
    <property type="entry name" value="retropepsin_like"/>
    <property type="match status" value="1"/>
</dbReference>
<dbReference type="Gene3D" id="2.40.70.10">
    <property type="entry name" value="Acid Proteases"/>
    <property type="match status" value="1"/>
</dbReference>
<keyword evidence="2" id="KW-1185">Reference proteome</keyword>
<gene>
    <name evidence="1" type="ORF">PCANC_17849</name>
</gene>
<dbReference type="Proteomes" id="UP000235388">
    <property type="component" value="Unassembled WGS sequence"/>
</dbReference>
<dbReference type="InterPro" id="IPR021109">
    <property type="entry name" value="Peptidase_aspartic_dom_sf"/>
</dbReference>
<reference evidence="1 2" key="1">
    <citation type="submission" date="2017-11" db="EMBL/GenBank/DDBJ databases">
        <title>De novo assembly and phasing of dikaryotic genomes from two isolates of Puccinia coronata f. sp. avenae, the causal agent of oat crown rust.</title>
        <authorList>
            <person name="Miller M.E."/>
            <person name="Zhang Y."/>
            <person name="Omidvar V."/>
            <person name="Sperschneider J."/>
            <person name="Schwessinger B."/>
            <person name="Raley C."/>
            <person name="Palmer J.M."/>
            <person name="Garnica D."/>
            <person name="Upadhyaya N."/>
            <person name="Rathjen J."/>
            <person name="Taylor J.M."/>
            <person name="Park R.F."/>
            <person name="Dodds P.N."/>
            <person name="Hirsch C.D."/>
            <person name="Kianian S.F."/>
            <person name="Figueroa M."/>
        </authorList>
    </citation>
    <scope>NUCLEOTIDE SEQUENCE [LARGE SCALE GENOMIC DNA]</scope>
    <source>
        <strain evidence="1">12NC29</strain>
    </source>
</reference>
<dbReference type="OrthoDB" id="2512848at2759"/>
<evidence type="ECO:0000313" key="1">
    <source>
        <dbReference type="EMBL" id="PLW14212.1"/>
    </source>
</evidence>
<organism evidence="1 2">
    <name type="scientific">Puccinia coronata f. sp. avenae</name>
    <dbReference type="NCBI Taxonomy" id="200324"/>
    <lineage>
        <taxon>Eukaryota</taxon>
        <taxon>Fungi</taxon>
        <taxon>Dikarya</taxon>
        <taxon>Basidiomycota</taxon>
        <taxon>Pucciniomycotina</taxon>
        <taxon>Pucciniomycetes</taxon>
        <taxon>Pucciniales</taxon>
        <taxon>Pucciniaceae</taxon>
        <taxon>Puccinia</taxon>
    </lineage>
</organism>
<name>A0A2N5SLU4_9BASI</name>
<dbReference type="EMBL" id="PGCJ01000927">
    <property type="protein sequence ID" value="PLW14212.1"/>
    <property type="molecule type" value="Genomic_DNA"/>
</dbReference>
<comment type="caution">
    <text evidence="1">The sequence shown here is derived from an EMBL/GenBank/DDBJ whole genome shotgun (WGS) entry which is preliminary data.</text>
</comment>
<dbReference type="AlphaFoldDB" id="A0A2N5SLU4"/>
<sequence length="236" mass="25309">MVETAHINIPVVDPPAPALTYHNPAPTAPQESTSDVVASEHLDYNQHQADLGFDEIYTEFEETECAPISVPISTVHIKLDRSVKGRLLVPVSFKEADGVLFPATVLIDTGAMANFVNKGFIRRHSLGLQRRKTPIHCVGFDGQEAVGGVVTEDWAGRIQLLTIDSKPFSLPSSFGVTRLGSVDEIFGLPWLDKQGWVASGSLDGGHQFTLGSTPLYVIESTSVGGAPGDKLCTSSP</sequence>